<evidence type="ECO:0000256" key="1">
    <source>
        <dbReference type="ARBA" id="ARBA00011738"/>
    </source>
</evidence>
<comment type="catalytic activity">
    <reaction evidence="5">
        <text>a 7-hydroxyisoflavone + S-adenosyl-L-methionine = a 7-methoxyisoflavone + S-adenosyl-L-homocysteine + H(+)</text>
        <dbReference type="Rhea" id="RHEA:17933"/>
        <dbReference type="ChEBI" id="CHEBI:15378"/>
        <dbReference type="ChEBI" id="CHEBI:55465"/>
        <dbReference type="ChEBI" id="CHEBI:57856"/>
        <dbReference type="ChEBI" id="CHEBI:59789"/>
        <dbReference type="ChEBI" id="CHEBI:140356"/>
        <dbReference type="EC" id="2.1.1.150"/>
    </reaction>
</comment>
<dbReference type="GO" id="GO:0046983">
    <property type="term" value="F:protein dimerization activity"/>
    <property type="evidence" value="ECO:0007669"/>
    <property type="project" value="InterPro"/>
</dbReference>
<dbReference type="HOGENOM" id="CLU_005533_7_0_1"/>
<evidence type="ECO:0000313" key="16">
    <source>
        <dbReference type="Proteomes" id="UP000265566"/>
    </source>
</evidence>
<dbReference type="Gene3D" id="3.40.50.150">
    <property type="entry name" value="Vaccinia Virus protein VP39"/>
    <property type="match status" value="1"/>
</dbReference>
<dbReference type="ExpressionAtlas" id="A0A072VXP3">
    <property type="expression patterns" value="differential"/>
</dbReference>
<keyword evidence="15" id="KW-1185">Reference proteome</keyword>
<feature type="active site" description="Proton acceptor" evidence="9">
    <location>
        <position position="266"/>
    </location>
</feature>
<dbReference type="Proteomes" id="UP000002051">
    <property type="component" value="Unassembled WGS sequence"/>
</dbReference>
<dbReference type="Proteomes" id="UP000265566">
    <property type="component" value="Chromosome 1"/>
</dbReference>
<feature type="domain" description="O-methyltransferase C-terminal" evidence="10">
    <location>
        <begin position="135"/>
        <end position="343"/>
    </location>
</feature>
<dbReference type="STRING" id="3880.A0A072VXP3"/>
<comment type="function">
    <text evidence="6">Transfers a methyl group to 7-hydroxyls of the isoflavones daidzein, genistein and 6,7,4'-trihydroxyisoflavone. Can also methylate (+)6a-hydroxymaackiain with lower efficiency.</text>
</comment>
<proteinExistence type="predicted"/>
<dbReference type="InterPro" id="IPR036390">
    <property type="entry name" value="WH_DNA-bd_sf"/>
</dbReference>
<comment type="subunit">
    <text evidence="1">Homodimer.</text>
</comment>
<evidence type="ECO:0000256" key="9">
    <source>
        <dbReference type="PIRSR" id="PIRSR005739-1"/>
    </source>
</evidence>
<evidence type="ECO:0000256" key="6">
    <source>
        <dbReference type="ARBA" id="ARBA00054859"/>
    </source>
</evidence>
<dbReference type="Pfam" id="PF08100">
    <property type="entry name" value="Dimerisation"/>
    <property type="match status" value="1"/>
</dbReference>
<dbReference type="PANTHER" id="PTHR11746">
    <property type="entry name" value="O-METHYLTRANSFERASE"/>
    <property type="match status" value="1"/>
</dbReference>
<evidence type="ECO:0000313" key="13">
    <source>
        <dbReference type="EMBL" id="RHN80449.1"/>
    </source>
</evidence>
<reference evidence="12 15" key="2">
    <citation type="journal article" date="2014" name="BMC Genomics">
        <title>An improved genome release (version Mt4.0) for the model legume Medicago truncatula.</title>
        <authorList>
            <person name="Tang H."/>
            <person name="Krishnakumar V."/>
            <person name="Bidwell S."/>
            <person name="Rosen B."/>
            <person name="Chan A."/>
            <person name="Zhou S."/>
            <person name="Gentzbittel L."/>
            <person name="Childs K.L."/>
            <person name="Yandell M."/>
            <person name="Gundlach H."/>
            <person name="Mayer K.F."/>
            <person name="Schwartz D.C."/>
            <person name="Town C.D."/>
        </authorList>
    </citation>
    <scope>GENOME REANNOTATION</scope>
    <source>
        <strain evidence="12">A17</strain>
        <strain evidence="14 15">cv. Jemalong A17</strain>
    </source>
</reference>
<evidence type="ECO:0000256" key="7">
    <source>
        <dbReference type="ARBA" id="ARBA00060628"/>
    </source>
</evidence>
<accession>A0A072VXP3</accession>
<dbReference type="InterPro" id="IPR012967">
    <property type="entry name" value="COMT_dimerisation"/>
</dbReference>
<evidence type="ECO:0000313" key="14">
    <source>
        <dbReference type="EnsemblPlants" id="KEH42840"/>
    </source>
</evidence>
<sequence>MASTNNQLEATELFEGQSLLYMHMFGFLKSMALKWAIQLNIPDIIYNHGKPITLSDLVSTLQVPISKQSLVERLMRFLAHNGIFVIHEKGENDDDDDQAYALTPASKLLSKSCCKDHCLTPMVLMSTDPILMGKFHQLGDWICGEIPTLYEAALGSTVWEFLEGKPEYLSLFNQAMASDSQMVNLALKNCSKVFEGIDSIVDVGGGTGTTARIICEAFPKLKCVVYDLPQVVANLSSACDNLSYVGGDMFKSIPQADAIMLKWILHDWTDEICIKILKTCKESVSSNGKKGKVIIMDIIINEEDDEKDMTETKLCLDLIMMGINGKERTGKEWKHLFVEAGFKDYKIFPLFGFRSLIEAYP</sequence>
<feature type="domain" description="O-methyltransferase dimerisation" evidence="11">
    <location>
        <begin position="23"/>
        <end position="111"/>
    </location>
</feature>
<evidence type="ECO:0000313" key="15">
    <source>
        <dbReference type="Proteomes" id="UP000002051"/>
    </source>
</evidence>
<keyword evidence="4" id="KW-0949">S-adenosyl-L-methionine</keyword>
<dbReference type="InterPro" id="IPR029063">
    <property type="entry name" value="SAM-dependent_MTases_sf"/>
</dbReference>
<evidence type="ECO:0000256" key="4">
    <source>
        <dbReference type="ARBA" id="ARBA00022691"/>
    </source>
</evidence>
<dbReference type="EMBL" id="PSQE01000001">
    <property type="protein sequence ID" value="RHN80449.1"/>
    <property type="molecule type" value="Genomic_DNA"/>
</dbReference>
<dbReference type="Pfam" id="PF00891">
    <property type="entry name" value="Methyltransf_2"/>
    <property type="match status" value="1"/>
</dbReference>
<dbReference type="eggNOG" id="KOG3178">
    <property type="taxonomic scope" value="Eukaryota"/>
</dbReference>
<evidence type="ECO:0000259" key="10">
    <source>
        <dbReference type="Pfam" id="PF00891"/>
    </source>
</evidence>
<name>A0A072VXP3_MEDTR</name>
<dbReference type="Gramene" id="rna4378">
    <property type="protein sequence ID" value="RHN80449.1"/>
    <property type="gene ID" value="gene4378"/>
</dbReference>
<keyword evidence="2 13" id="KW-0489">Methyltransferase</keyword>
<dbReference type="EMBL" id="CM001217">
    <property type="protein sequence ID" value="KEH42840.1"/>
    <property type="molecule type" value="Genomic_DNA"/>
</dbReference>
<evidence type="ECO:0000256" key="3">
    <source>
        <dbReference type="ARBA" id="ARBA00022679"/>
    </source>
</evidence>
<dbReference type="GO" id="GO:0009717">
    <property type="term" value="P:isoflavonoid biosynthetic process"/>
    <property type="evidence" value="ECO:0007669"/>
    <property type="project" value="UniProtKB-ARBA"/>
</dbReference>
<dbReference type="OrthoDB" id="2410195at2759"/>
<dbReference type="SUPFAM" id="SSF46785">
    <property type="entry name" value="Winged helix' DNA-binding domain"/>
    <property type="match status" value="1"/>
</dbReference>
<dbReference type="PaxDb" id="3880-AES78575"/>
<dbReference type="Gene3D" id="1.10.10.10">
    <property type="entry name" value="Winged helix-like DNA-binding domain superfamily/Winged helix DNA-binding domain"/>
    <property type="match status" value="1"/>
</dbReference>
<dbReference type="GO" id="GO:0032259">
    <property type="term" value="P:methylation"/>
    <property type="evidence" value="ECO:0000318"/>
    <property type="project" value="GO_Central"/>
</dbReference>
<dbReference type="OMA" id="ITPVGHR"/>
<reference evidence="14" key="3">
    <citation type="submission" date="2015-04" db="UniProtKB">
        <authorList>
            <consortium name="EnsemblPlants"/>
        </authorList>
    </citation>
    <scope>IDENTIFICATION</scope>
    <source>
        <strain evidence="14">cv. Jemalong A17</strain>
    </source>
</reference>
<protein>
    <recommendedName>
        <fullName evidence="8">isoflavone 7-O-methyltransferase</fullName>
        <ecNumber evidence="8">2.1.1.150</ecNumber>
    </recommendedName>
</protein>
<dbReference type="EC" id="2.1.1.150" evidence="8"/>
<dbReference type="FunFam" id="1.10.10.10:FF:000213">
    <property type="entry name" value="Coniferyl alcohol 9-O-methyltransferase"/>
    <property type="match status" value="1"/>
</dbReference>
<reference evidence="16" key="4">
    <citation type="journal article" date="2018" name="Nat. Plants">
        <title>Whole-genome landscape of Medicago truncatula symbiotic genes.</title>
        <authorList>
            <person name="Pecrix Y."/>
            <person name="Staton S.E."/>
            <person name="Sallet E."/>
            <person name="Lelandais-Briere C."/>
            <person name="Moreau S."/>
            <person name="Carrere S."/>
            <person name="Blein T."/>
            <person name="Jardinaud M.F."/>
            <person name="Latrasse D."/>
            <person name="Zouine M."/>
            <person name="Zahm M."/>
            <person name="Kreplak J."/>
            <person name="Mayjonade B."/>
            <person name="Satge C."/>
            <person name="Perez M."/>
            <person name="Cauet S."/>
            <person name="Marande W."/>
            <person name="Chantry-Darmon C."/>
            <person name="Lopez-Roques C."/>
            <person name="Bouchez O."/>
            <person name="Berard A."/>
            <person name="Debelle F."/>
            <person name="Munos S."/>
            <person name="Bendahmane A."/>
            <person name="Berges H."/>
            <person name="Niebel A."/>
            <person name="Buitink J."/>
            <person name="Frugier F."/>
            <person name="Benhamed M."/>
            <person name="Crespi M."/>
            <person name="Gouzy J."/>
            <person name="Gamas P."/>
        </authorList>
    </citation>
    <scope>NUCLEOTIDE SEQUENCE [LARGE SCALE GENOMIC DNA]</scope>
    <source>
        <strain evidence="16">cv. Jemalong A17</strain>
    </source>
</reference>
<reference evidence="13" key="5">
    <citation type="journal article" date="2018" name="Nat. Plants">
        <title>Whole-genome landscape of Medicago truncatula symbiotic genes.</title>
        <authorList>
            <person name="Pecrix Y."/>
            <person name="Gamas P."/>
            <person name="Carrere S."/>
        </authorList>
    </citation>
    <scope>NUCLEOTIDE SEQUENCE</scope>
    <source>
        <tissue evidence="13">Leaves</tissue>
    </source>
</reference>
<dbReference type="FunFam" id="3.40.50.150:FF:000057">
    <property type="entry name" value="O-methyltransferase ZRP4"/>
    <property type="match status" value="1"/>
</dbReference>
<keyword evidence="3 13" id="KW-0808">Transferase</keyword>
<reference evidence="12 15" key="1">
    <citation type="journal article" date="2011" name="Nature">
        <title>The Medicago genome provides insight into the evolution of rhizobial symbioses.</title>
        <authorList>
            <person name="Young N.D."/>
            <person name="Debelle F."/>
            <person name="Oldroyd G.E."/>
            <person name="Geurts R."/>
            <person name="Cannon S.B."/>
            <person name="Udvardi M.K."/>
            <person name="Benedito V.A."/>
            <person name="Mayer K.F."/>
            <person name="Gouzy J."/>
            <person name="Schoof H."/>
            <person name="Van de Peer Y."/>
            <person name="Proost S."/>
            <person name="Cook D.R."/>
            <person name="Meyers B.C."/>
            <person name="Spannagl M."/>
            <person name="Cheung F."/>
            <person name="De Mita S."/>
            <person name="Krishnakumar V."/>
            <person name="Gundlach H."/>
            <person name="Zhou S."/>
            <person name="Mudge J."/>
            <person name="Bharti A.K."/>
            <person name="Murray J.D."/>
            <person name="Naoumkina M.A."/>
            <person name="Rosen B."/>
            <person name="Silverstein K.A."/>
            <person name="Tang H."/>
            <person name="Rombauts S."/>
            <person name="Zhao P.X."/>
            <person name="Zhou P."/>
            <person name="Barbe V."/>
            <person name="Bardou P."/>
            <person name="Bechner M."/>
            <person name="Bellec A."/>
            <person name="Berger A."/>
            <person name="Berges H."/>
            <person name="Bidwell S."/>
            <person name="Bisseling T."/>
            <person name="Choisne N."/>
            <person name="Couloux A."/>
            <person name="Denny R."/>
            <person name="Deshpande S."/>
            <person name="Dai X."/>
            <person name="Doyle J.J."/>
            <person name="Dudez A.M."/>
            <person name="Farmer A.D."/>
            <person name="Fouteau S."/>
            <person name="Franken C."/>
            <person name="Gibelin C."/>
            <person name="Gish J."/>
            <person name="Goldstein S."/>
            <person name="Gonzalez A.J."/>
            <person name="Green P.J."/>
            <person name="Hallab A."/>
            <person name="Hartog M."/>
            <person name="Hua A."/>
            <person name="Humphray S.J."/>
            <person name="Jeong D.H."/>
            <person name="Jing Y."/>
            <person name="Jocker A."/>
            <person name="Kenton S.M."/>
            <person name="Kim D.J."/>
            <person name="Klee K."/>
            <person name="Lai H."/>
            <person name="Lang C."/>
            <person name="Lin S."/>
            <person name="Macmil S.L."/>
            <person name="Magdelenat G."/>
            <person name="Matthews L."/>
            <person name="McCorrison J."/>
            <person name="Monaghan E.L."/>
            <person name="Mun J.H."/>
            <person name="Najar F.Z."/>
            <person name="Nicholson C."/>
            <person name="Noirot C."/>
            <person name="O'Bleness M."/>
            <person name="Paule C.R."/>
            <person name="Poulain J."/>
            <person name="Prion F."/>
            <person name="Qin B."/>
            <person name="Qu C."/>
            <person name="Retzel E.F."/>
            <person name="Riddle C."/>
            <person name="Sallet E."/>
            <person name="Samain S."/>
            <person name="Samson N."/>
            <person name="Sanders I."/>
            <person name="Saurat O."/>
            <person name="Scarpelli C."/>
            <person name="Schiex T."/>
            <person name="Segurens B."/>
            <person name="Severin A.J."/>
            <person name="Sherrier D.J."/>
            <person name="Shi R."/>
            <person name="Sims S."/>
            <person name="Singer S.R."/>
            <person name="Sinharoy S."/>
            <person name="Sterck L."/>
            <person name="Viollet A."/>
            <person name="Wang B.B."/>
            <person name="Wang K."/>
            <person name="Wang M."/>
            <person name="Wang X."/>
            <person name="Warfsmann J."/>
            <person name="Weissenbach J."/>
            <person name="White D.D."/>
            <person name="White J.D."/>
            <person name="Wiley G.B."/>
            <person name="Wincker P."/>
            <person name="Xing Y."/>
            <person name="Yang L."/>
            <person name="Yao Z."/>
            <person name="Ying F."/>
            <person name="Zhai J."/>
            <person name="Zhou L."/>
            <person name="Zuber A."/>
            <person name="Denarie J."/>
            <person name="Dixon R.A."/>
            <person name="May G.D."/>
            <person name="Schwartz D.C."/>
            <person name="Rogers J."/>
            <person name="Quetier F."/>
            <person name="Town C.D."/>
            <person name="Roe B.A."/>
        </authorList>
    </citation>
    <scope>NUCLEOTIDE SEQUENCE [LARGE SCALE GENOMIC DNA]</scope>
    <source>
        <strain evidence="12">A17</strain>
        <strain evidence="14 15">cv. Jemalong A17</strain>
    </source>
</reference>
<dbReference type="AlphaFoldDB" id="A0A072VXP3"/>
<evidence type="ECO:0000259" key="11">
    <source>
        <dbReference type="Pfam" id="PF08100"/>
    </source>
</evidence>
<dbReference type="GO" id="GO:0008757">
    <property type="term" value="F:S-adenosylmethionine-dependent methyltransferase activity"/>
    <property type="evidence" value="ECO:0000318"/>
    <property type="project" value="GO_Central"/>
</dbReference>
<dbReference type="InterPro" id="IPR001077">
    <property type="entry name" value="COMT_C"/>
</dbReference>
<dbReference type="EnsemblPlants" id="KEH42840">
    <property type="protein sequence ID" value="KEH42840"/>
    <property type="gene ID" value="MTR_1g076940"/>
</dbReference>
<dbReference type="PROSITE" id="PS51683">
    <property type="entry name" value="SAM_OMT_II"/>
    <property type="match status" value="1"/>
</dbReference>
<evidence type="ECO:0000313" key="12">
    <source>
        <dbReference type="EMBL" id="KEH42840.1"/>
    </source>
</evidence>
<dbReference type="SUPFAM" id="SSF53335">
    <property type="entry name" value="S-adenosyl-L-methionine-dependent methyltransferases"/>
    <property type="match status" value="1"/>
</dbReference>
<evidence type="ECO:0000256" key="5">
    <source>
        <dbReference type="ARBA" id="ARBA00050968"/>
    </source>
</evidence>
<evidence type="ECO:0000256" key="8">
    <source>
        <dbReference type="ARBA" id="ARBA00066355"/>
    </source>
</evidence>
<dbReference type="InterPro" id="IPR036388">
    <property type="entry name" value="WH-like_DNA-bd_sf"/>
</dbReference>
<dbReference type="GO" id="GO:0033800">
    <property type="term" value="F:isoflavone 7-O-methyltransferase activity"/>
    <property type="evidence" value="ECO:0007669"/>
    <property type="project" value="UniProtKB-EC"/>
</dbReference>
<dbReference type="KEGG" id="mtr:25484506"/>
<dbReference type="InterPro" id="IPR016461">
    <property type="entry name" value="COMT-like"/>
</dbReference>
<organism evidence="12 15">
    <name type="scientific">Medicago truncatula</name>
    <name type="common">Barrel medic</name>
    <name type="synonym">Medicago tribuloides</name>
    <dbReference type="NCBI Taxonomy" id="3880"/>
    <lineage>
        <taxon>Eukaryota</taxon>
        <taxon>Viridiplantae</taxon>
        <taxon>Streptophyta</taxon>
        <taxon>Embryophyta</taxon>
        <taxon>Tracheophyta</taxon>
        <taxon>Spermatophyta</taxon>
        <taxon>Magnoliopsida</taxon>
        <taxon>eudicotyledons</taxon>
        <taxon>Gunneridae</taxon>
        <taxon>Pentapetalae</taxon>
        <taxon>rosids</taxon>
        <taxon>fabids</taxon>
        <taxon>Fabales</taxon>
        <taxon>Fabaceae</taxon>
        <taxon>Papilionoideae</taxon>
        <taxon>50 kb inversion clade</taxon>
        <taxon>NPAAA clade</taxon>
        <taxon>Hologalegina</taxon>
        <taxon>IRL clade</taxon>
        <taxon>Trifolieae</taxon>
        <taxon>Medicago</taxon>
    </lineage>
</organism>
<comment type="pathway">
    <text evidence="7">Phytoalexin biosynthesis; medicarpin biosynthesis.</text>
</comment>
<dbReference type="PIRSF" id="PIRSF005739">
    <property type="entry name" value="O-mtase"/>
    <property type="match status" value="1"/>
</dbReference>
<dbReference type="GO" id="GO:0008171">
    <property type="term" value="F:O-methyltransferase activity"/>
    <property type="evidence" value="ECO:0000318"/>
    <property type="project" value="GO_Central"/>
</dbReference>
<evidence type="ECO:0000256" key="2">
    <source>
        <dbReference type="ARBA" id="ARBA00022603"/>
    </source>
</evidence>
<gene>
    <name evidence="14" type="primary">25484506</name>
    <name evidence="12" type="ordered locus">MTR_1g076940</name>
    <name evidence="13" type="ORF">MtrunA17_Chr1g0188391</name>
</gene>